<feature type="domain" description="Atypical Rib" evidence="4">
    <location>
        <begin position="2610"/>
        <end position="2673"/>
    </location>
</feature>
<feature type="domain" description="Long Rib" evidence="5">
    <location>
        <begin position="1024"/>
        <end position="1114"/>
    </location>
</feature>
<gene>
    <name evidence="6" type="ORF">I6G68_03245</name>
</gene>
<feature type="compositionally biased region" description="Basic and acidic residues" evidence="2">
    <location>
        <begin position="2307"/>
        <end position="2317"/>
    </location>
</feature>
<feature type="compositionally biased region" description="Basic and acidic residues" evidence="2">
    <location>
        <begin position="2811"/>
        <end position="2820"/>
    </location>
</feature>
<evidence type="ECO:0000256" key="1">
    <source>
        <dbReference type="ARBA" id="ARBA00022729"/>
    </source>
</evidence>
<feature type="domain" description="Long Rib" evidence="5">
    <location>
        <begin position="2109"/>
        <end position="2203"/>
    </location>
</feature>
<feature type="region of interest" description="Disordered" evidence="2">
    <location>
        <begin position="1123"/>
        <end position="1175"/>
    </location>
</feature>
<feature type="region of interest" description="Disordered" evidence="2">
    <location>
        <begin position="1812"/>
        <end position="1869"/>
    </location>
</feature>
<feature type="domain" description="Long Rib" evidence="5">
    <location>
        <begin position="1614"/>
        <end position="1708"/>
    </location>
</feature>
<feature type="compositionally biased region" description="Basic and acidic residues" evidence="2">
    <location>
        <begin position="1812"/>
        <end position="1822"/>
    </location>
</feature>
<feature type="compositionally biased region" description="Polar residues" evidence="2">
    <location>
        <begin position="1141"/>
        <end position="1150"/>
    </location>
</feature>
<protein>
    <submittedName>
        <fullName evidence="6">YPDG domain-containing protein</fullName>
    </submittedName>
</protein>
<dbReference type="OrthoDB" id="1702003at2"/>
<evidence type="ECO:0000259" key="5">
    <source>
        <dbReference type="Pfam" id="PF18957"/>
    </source>
</evidence>
<feature type="compositionally biased region" description="Polar residues" evidence="2">
    <location>
        <begin position="2823"/>
        <end position="2834"/>
    </location>
</feature>
<feature type="domain" description="Long Rib" evidence="5">
    <location>
        <begin position="2208"/>
        <end position="2302"/>
    </location>
</feature>
<feature type="compositionally biased region" description="Basic and acidic residues" evidence="2">
    <location>
        <begin position="1439"/>
        <end position="1460"/>
    </location>
</feature>
<feature type="compositionally biased region" description="Polar residues" evidence="2">
    <location>
        <begin position="2846"/>
        <end position="2859"/>
    </location>
</feature>
<dbReference type="Pfam" id="PF18938">
    <property type="entry name" value="aRib"/>
    <property type="match status" value="2"/>
</dbReference>
<feature type="region of interest" description="Disordered" evidence="2">
    <location>
        <begin position="1911"/>
        <end position="1974"/>
    </location>
</feature>
<dbReference type="Proteomes" id="UP000594771">
    <property type="component" value="Chromosome"/>
</dbReference>
<feature type="region of interest" description="Disordered" evidence="2">
    <location>
        <begin position="1224"/>
        <end position="1281"/>
    </location>
</feature>
<feature type="compositionally biased region" description="Basic and acidic residues" evidence="2">
    <location>
        <begin position="2790"/>
        <end position="2804"/>
    </location>
</feature>
<accession>A0A7T2RRZ1</accession>
<feature type="region of interest" description="Disordered" evidence="2">
    <location>
        <begin position="1416"/>
        <end position="1480"/>
    </location>
</feature>
<feature type="domain" description="Long Rib" evidence="5">
    <location>
        <begin position="1317"/>
        <end position="1411"/>
    </location>
</feature>
<feature type="compositionally biased region" description="Basic and acidic residues" evidence="2">
    <location>
        <begin position="1540"/>
        <end position="1559"/>
    </location>
</feature>
<feature type="compositionally biased region" description="Basic and acidic residues" evidence="2">
    <location>
        <begin position="1515"/>
        <end position="1525"/>
    </location>
</feature>
<feature type="domain" description="Long Rib" evidence="5">
    <location>
        <begin position="723"/>
        <end position="801"/>
    </location>
</feature>
<dbReference type="KEGG" id="aun:AWM73_06785"/>
<feature type="compositionally biased region" description="Basic and acidic residues" evidence="2">
    <location>
        <begin position="1736"/>
        <end position="1757"/>
    </location>
</feature>
<feature type="region of interest" description="Disordered" evidence="2">
    <location>
        <begin position="2741"/>
        <end position="2860"/>
    </location>
</feature>
<feature type="compositionally biased region" description="Polar residues" evidence="2">
    <location>
        <begin position="144"/>
        <end position="155"/>
    </location>
</feature>
<evidence type="ECO:0000313" key="7">
    <source>
        <dbReference type="Proteomes" id="UP000594771"/>
    </source>
</evidence>
<feature type="compositionally biased region" description="Basic and acidic residues" evidence="2">
    <location>
        <begin position="2011"/>
        <end position="2054"/>
    </location>
</feature>
<feature type="region of interest" description="Disordered" evidence="2">
    <location>
        <begin position="2307"/>
        <end position="2371"/>
    </location>
</feature>
<feature type="transmembrane region" description="Helical" evidence="3">
    <location>
        <begin position="21"/>
        <end position="42"/>
    </location>
</feature>
<feature type="domain" description="Long Rib" evidence="5">
    <location>
        <begin position="1812"/>
        <end position="1906"/>
    </location>
</feature>
<feature type="compositionally biased region" description="Basic and acidic residues" evidence="2">
    <location>
        <begin position="1713"/>
        <end position="1723"/>
    </location>
</feature>
<feature type="domain" description="Long Rib" evidence="5">
    <location>
        <begin position="1515"/>
        <end position="1610"/>
    </location>
</feature>
<feature type="region of interest" description="Disordered" evidence="2">
    <location>
        <begin position="2210"/>
        <end position="2265"/>
    </location>
</feature>
<dbReference type="NCBIfam" id="NF038186">
    <property type="entry name" value="YPDG_rpt"/>
    <property type="match status" value="16"/>
</dbReference>
<proteinExistence type="predicted"/>
<dbReference type="EMBL" id="CP065662">
    <property type="protein sequence ID" value="QPS02099.1"/>
    <property type="molecule type" value="Genomic_DNA"/>
</dbReference>
<reference evidence="6 7" key="1">
    <citation type="submission" date="2020-12" db="EMBL/GenBank/DDBJ databases">
        <title>FDA dAtabase for Regulatory Grade micrObial Sequences (FDA-ARGOS): Supporting development and validation of Infectious Disease Dx tests.</title>
        <authorList>
            <person name="Sproer C."/>
            <person name="Gronow S."/>
            <person name="Severitt S."/>
            <person name="Schroder I."/>
            <person name="Tallon L."/>
            <person name="Sadzewicz L."/>
            <person name="Zhao X."/>
            <person name="Boylan J."/>
            <person name="Ott S."/>
            <person name="Bowen H."/>
            <person name="Vavikolanu K."/>
            <person name="Mehta A."/>
            <person name="Aluvathingal J."/>
            <person name="Nadendla S."/>
            <person name="Lowell S."/>
            <person name="Myers T."/>
            <person name="Yan Y."/>
            <person name="Sichtig H."/>
        </authorList>
    </citation>
    <scope>NUCLEOTIDE SEQUENCE [LARGE SCALE GENOMIC DNA]</scope>
    <source>
        <strain evidence="6 7">FDAARGOS_911</strain>
    </source>
</reference>
<feature type="compositionally biased region" description="Low complexity" evidence="2">
    <location>
        <begin position="119"/>
        <end position="132"/>
    </location>
</feature>
<sequence>MLSKNNQHEQIRKRSQRNYHYAIKNLKIGVFSVAVSVGLSFLGQGAIVQAAELQAADTLPSSATVVDENAKEKKSSQVQPEAVHAETPASNAQASSKPAEVQPEAVKPAETGQADKLQPEAAKPAKAEPTTEVQPVSDEKDNKVSSVEKATSPQAEKSVKEVAQPEKGEEKPAPKHDAASADEVSPEAPKLTEAAPTKPEEKQSTDARTQAGYYDDRSGSPVNTGTPKPINEIEFPEYAGALSHNFFEEGIKGAKLMDFIKANPEIKEALEANNIDWSSVSLEVDDSALKNTRIDPVHGPQIHSVTYGPNREERAADILIRLKYNNQESKPIKLKGIYYKSPYAINATGGGENPSNHTNHNAGKLVVDDPDHIQLTSDQKEKLVNDFLKANPKLGLDKSQLSMADDGNLTITSKANDPNHWTTVVPKTQFISVIAKVPDVIVFKDPKNSGSIPLTHPVVVDLMDGEHILNARGNNAIQANQKLAKNELNGMKLEQKDGKLVISGKLDREDGGTGRYLKVWSGDQIPDKKYGPDDKDYNYLSSWSNNFKIRQLFPNGNTIIRCVDETPNHVTKEEFDNSLDIGLRGLRFGGDKGVDLKKLKDDLNKSLKREWDKGSEYSDLIHEVGTRNFTGKLVTPEGNYSGEVTSTVIYYTEKLTSDILVKDPKNLNPEEKADIASKVKESSKLAPTDKVEIGPDGKVTITFIRDGKKLGTKSFKPSLVTAKYEPQEELVRETEDKTIKAPIKGTKAGKEFTFPEGSKFELPKDAPAGVTLDPKTGEISYKVPKNNQEISLEGSVNVQLPGENHITKVPYKINVQRPSFAKVKYVTSDGQDIDPKFRAEAEDKYPTEIEGKRDSRVIEYAGQKDFAAPKFVGYVFERPQVNGQNQSFNPQKNATLELVYRKLDEIIPADSGQGKPDGYVKVTFKDVEGGKLDQADADKVYFVNPKAGVKISEDGADLVGKDKDGKEQKVALPKVSPDEKYEVNYHKPSADETTTWAYDKYDEVGKEITEDKEFTAQVAKKNSEDYEPEYGESKGKPGDTVSVGVPSFTKDGKPVESAPEGTKFEAPEGVKVNPDGSLEVTIPSDKNDGDVITVPVTVTYPDGSQDTVNAVVKVVDQHQQVEPKYGEKVAKPGDSVPVEQPSFTDKNGQPTKAPEGTKYKLGKDAPQGVTVNPDGSLTVKVPEGAKDGDVITVPVEVTYPDGTTDTVNAKVTVKDQSQTVEPEYLPKVGKPGQEVPVEKPNFTDKDGNPTKVPEGTKYELGKDAPQGVIVNPDGSLTVKVPEGAKDGDVITVPVKVTYPDGTTDTVNAKVTVVDQSQKVEPKYDDKTGTPGKEAKVEKPNFTDKDGNPTKAPEGTKYELGKDAPQGVTVNPDGSLTVKVPEGAKDGDVITVPVKVTYPDGTTDTVNAKVTVVDQSQKVQPKYDDKTGTPGQEVPVEKPNFTEKDGKETPAPEGTKYELGKDAPQGVTVNPDGSLTVKVPEGAKDGDVITVPVKVTYPDGTTDTVNAKVTVSDQSQKVEPKYDDKTGTPGQEVPVETPSFTDKDNNPTKAPEGTKYELGKDAPQGVTVNPDGSLTVKVPEGAKDGDVITVPVKVTYPDGTTDTVEAKVTVSDQSQKVQPKYDDKTSTPGQEVPVEQPAFTDKDGNPTTAPEGTKYELGKDAPQGVTVNPDGSLTVKVPEGAKDGDVITVPVKVTYPDGTTDTVNAKVTVVDQSQKVEPKYDDKTGTPGQEVPVEKPNFTDKDGNPTKAPEGTKYELGKDAPQGVTVNPDGSLTVKVPEGAKDGDVITVPLKVTYPDGTTDTVNAKVTVVDQSQKVEPKYDDKTGTPGQEVPVEKPNFTDKDGKPTTVPAGTKYELGKDAPQGVTVNPDGSLTIKVPEGAKDGDVITVPVKVTYPDGTTDTVDAKVTVVDQSQKVEPKYGDKTSTPGQEVPVEAPNFTDKDGNPTKAPKGTKYELGKDAPQGVTVNPDGSLTVKVPEGAKDGDVITVPVKVTYPDGTTDTVNAKVTVVDQSQKVEPKYDDKTGTPGKEAKVETPNFTDKDGKETPAPEGTKYELGKDAPQGVTVNPDGSLTVKVPEGAKDGDVITVPVKVTYPDGTTDTVEAKVTVSDQSQKLQPKYDDKTGTPGQEVPVEKPVFTDKDGNATPAPEGTKYELGKDAPQGVTVNPDGSLTVKVPEGAKDGDVITVPVKVTYPDGTTDTVNAKVTVVDQSQKVEPKYGDKTGTPGQKVPVEKPNFTDKDGKPTTVPAGTKYELGKDAPQGVTVNPDGSLKVKVPEGAKDGDVITVPVKVTYPDGTTDTVNAKVTVVDQSQKVEPKYDDKTGTPGQEVPVEKPNFTDKDGNPTAAPEGTKYELGKDAPQGVTVNPDGSLKVKVPEGAKDGDVITVPVKVTYPDGTSDTVNAKVTVKDQSQTVEPKYKDKVGTPGSSVKVDQPEFTGKDGKTTPAPDGTKYELGKDAPQGVTVNPDGSLTVKVPEGAKDGDVITVPVKVSYPDGTSDTVNAKVTVSDQSQTVEPKYKDKVGTPGSSVKVDQPEFTGKDGKTTPAPEGTKYELGKDVPQGVTVNPDGSLTVKVPEGAKDGDVITVPVKVTYPDGTTDTVEAKITVSDQSQKYTPKPVITLVDDLNKITKEEQDQAVKSLKDFNKDLPKDTVITIDKDGNAIFTYPDGTTDLIEKDKVFAERETTLPPVFDKVKEGDKEISGKTEAFAKVIVTIPGLDKPVEVTADEDGNFLVLVPDGVTLKAKDKITATAQGKDKKVSRLGEVLVEEIPTSPQPCPSSPEPASPSPEPSQPSAPQLEDKDHPSQESDHSQKPNQTTETDHSTETIVKEGTQTAATASPNLSRVEEKEESQTEKAAQTENANTSLPKTGVVAAPVALELLLVAAGAILALPSKRKNK</sequence>
<feature type="region of interest" description="Disordered" evidence="2">
    <location>
        <begin position="2011"/>
        <end position="2074"/>
    </location>
</feature>
<dbReference type="InterPro" id="IPR044024">
    <property type="entry name" value="aRib"/>
</dbReference>
<organism evidence="6 7">
    <name type="scientific">Aerococcus urinae</name>
    <dbReference type="NCBI Taxonomy" id="1376"/>
    <lineage>
        <taxon>Bacteria</taxon>
        <taxon>Bacillati</taxon>
        <taxon>Bacillota</taxon>
        <taxon>Bacilli</taxon>
        <taxon>Lactobacillales</taxon>
        <taxon>Aerococcaceae</taxon>
        <taxon>Aerococcus</taxon>
    </lineage>
</organism>
<feature type="compositionally biased region" description="Basic and acidic residues" evidence="2">
    <location>
        <begin position="2741"/>
        <end position="2753"/>
    </location>
</feature>
<feature type="domain" description="Long Rib" evidence="5">
    <location>
        <begin position="2406"/>
        <end position="2501"/>
    </location>
</feature>
<feature type="domain" description="Long Rib" evidence="5">
    <location>
        <begin position="2010"/>
        <end position="2105"/>
    </location>
</feature>
<feature type="transmembrane region" description="Helical" evidence="3">
    <location>
        <begin position="2863"/>
        <end position="2883"/>
    </location>
</feature>
<feature type="compositionally biased region" description="Basic and acidic residues" evidence="2">
    <location>
        <begin position="157"/>
        <end position="179"/>
    </location>
</feature>
<evidence type="ECO:0000313" key="6">
    <source>
        <dbReference type="EMBL" id="QPS02099.1"/>
    </source>
</evidence>
<feature type="domain" description="Long Rib" evidence="5">
    <location>
        <begin position="1911"/>
        <end position="2005"/>
    </location>
</feature>
<feature type="region of interest" description="Disordered" evidence="2">
    <location>
        <begin position="1713"/>
        <end position="1781"/>
    </location>
</feature>
<feature type="region of interest" description="Disordered" evidence="2">
    <location>
        <begin position="1313"/>
        <end position="1381"/>
    </location>
</feature>
<feature type="compositionally biased region" description="Basic and acidic residues" evidence="2">
    <location>
        <begin position="2836"/>
        <end position="2845"/>
    </location>
</feature>
<evidence type="ECO:0000256" key="3">
    <source>
        <dbReference type="SAM" id="Phobius"/>
    </source>
</evidence>
<feature type="domain" description="Long Rib" evidence="5">
    <location>
        <begin position="1218"/>
        <end position="1312"/>
    </location>
</feature>
<dbReference type="RefSeq" id="WP_060778656.1">
    <property type="nucleotide sequence ID" value="NZ_CAJHMT010000010.1"/>
</dbReference>
<keyword evidence="3" id="KW-0472">Membrane</keyword>
<feature type="region of interest" description="Disordered" evidence="2">
    <location>
        <begin position="2500"/>
        <end position="2557"/>
    </location>
</feature>
<feature type="region of interest" description="Disordered" evidence="2">
    <location>
        <begin position="2103"/>
        <end position="2166"/>
    </location>
</feature>
<dbReference type="GeneID" id="35767982"/>
<feature type="region of interest" description="Disordered" evidence="2">
    <location>
        <begin position="1508"/>
        <end position="1681"/>
    </location>
</feature>
<keyword evidence="1" id="KW-0732">Signal</keyword>
<feature type="domain" description="Long Rib" evidence="5">
    <location>
        <begin position="1713"/>
        <end position="1807"/>
    </location>
</feature>
<dbReference type="InterPro" id="IPR044055">
    <property type="entry name" value="RibLong"/>
</dbReference>
<feature type="domain" description="Long Rib" evidence="5">
    <location>
        <begin position="2505"/>
        <end position="2600"/>
    </location>
</feature>
<feature type="region of interest" description="Disordered" evidence="2">
    <location>
        <begin position="2403"/>
        <end position="2463"/>
    </location>
</feature>
<feature type="region of interest" description="Disordered" evidence="2">
    <location>
        <begin position="65"/>
        <end position="228"/>
    </location>
</feature>
<feature type="domain" description="Long Rib" evidence="5">
    <location>
        <begin position="2307"/>
        <end position="2402"/>
    </location>
</feature>
<evidence type="ECO:0000256" key="2">
    <source>
        <dbReference type="SAM" id="MobiDB-lite"/>
    </source>
</evidence>
<feature type="domain" description="Long Rib" evidence="5">
    <location>
        <begin position="1416"/>
        <end position="1511"/>
    </location>
</feature>
<keyword evidence="3" id="KW-1133">Transmembrane helix</keyword>
<feature type="domain" description="Atypical Rib" evidence="4">
    <location>
        <begin position="658"/>
        <end position="708"/>
    </location>
</feature>
<keyword evidence="3" id="KW-0812">Transmembrane</keyword>
<name>A0A7T2RRZ1_9LACT</name>
<dbReference type="Gene3D" id="3.10.20.890">
    <property type="match status" value="3"/>
</dbReference>
<dbReference type="Pfam" id="PF18957">
    <property type="entry name" value="RibLong"/>
    <property type="match status" value="17"/>
</dbReference>
<evidence type="ECO:0000259" key="4">
    <source>
        <dbReference type="Pfam" id="PF18938"/>
    </source>
</evidence>
<feature type="domain" description="Long Rib" evidence="5">
    <location>
        <begin position="1120"/>
        <end position="1214"/>
    </location>
</feature>
<feature type="compositionally biased region" description="Basic and acidic residues" evidence="2">
    <location>
        <begin position="1317"/>
        <end position="1361"/>
    </location>
</feature>
<feature type="region of interest" description="Disordered" evidence="2">
    <location>
        <begin position="1019"/>
        <end position="1091"/>
    </location>
</feature>
<feature type="compositionally biased region" description="Pro residues" evidence="2">
    <location>
        <begin position="2765"/>
        <end position="2785"/>
    </location>
</feature>
<feature type="compositionally biased region" description="Basic and acidic residues" evidence="2">
    <location>
        <begin position="1241"/>
        <end position="1262"/>
    </location>
</feature>